<protein>
    <submittedName>
        <fullName evidence="8">RNA polymerase</fullName>
    </submittedName>
</protein>
<evidence type="ECO:0000256" key="1">
    <source>
        <dbReference type="ARBA" id="ARBA00010641"/>
    </source>
</evidence>
<comment type="similarity">
    <text evidence="1">Belongs to the sigma-70 factor family. ECF subfamily.</text>
</comment>
<feature type="domain" description="RNA polymerase sigma factor 70 region 4 type 2" evidence="7">
    <location>
        <begin position="122"/>
        <end position="172"/>
    </location>
</feature>
<dbReference type="RefSeq" id="WP_125215239.1">
    <property type="nucleotide sequence ID" value="NZ_PDES01000022.1"/>
</dbReference>
<dbReference type="InterPro" id="IPR014284">
    <property type="entry name" value="RNA_pol_sigma-70_dom"/>
</dbReference>
<evidence type="ECO:0000256" key="4">
    <source>
        <dbReference type="ARBA" id="ARBA00023163"/>
    </source>
</evidence>
<proteinExistence type="inferred from homology"/>
<dbReference type="Proteomes" id="UP000276379">
    <property type="component" value="Unassembled WGS sequence"/>
</dbReference>
<evidence type="ECO:0000256" key="2">
    <source>
        <dbReference type="ARBA" id="ARBA00023015"/>
    </source>
</evidence>
<dbReference type="InterPro" id="IPR007627">
    <property type="entry name" value="RNA_pol_sigma70_r2"/>
</dbReference>
<dbReference type="Pfam" id="PF04542">
    <property type="entry name" value="Sigma70_r2"/>
    <property type="match status" value="1"/>
</dbReference>
<dbReference type="SUPFAM" id="SSF88946">
    <property type="entry name" value="Sigma2 domain of RNA polymerase sigma factors"/>
    <property type="match status" value="1"/>
</dbReference>
<feature type="compositionally biased region" description="Basic and acidic residues" evidence="5">
    <location>
        <begin position="189"/>
        <end position="203"/>
    </location>
</feature>
<dbReference type="Gene3D" id="1.10.1740.10">
    <property type="match status" value="1"/>
</dbReference>
<accession>A0A426RWC7</accession>
<name>A0A426RWC7_9ACTN</name>
<keyword evidence="4" id="KW-0804">Transcription</keyword>
<dbReference type="GO" id="GO:0006352">
    <property type="term" value="P:DNA-templated transcription initiation"/>
    <property type="evidence" value="ECO:0007669"/>
    <property type="project" value="InterPro"/>
</dbReference>
<feature type="region of interest" description="Disordered" evidence="5">
    <location>
        <begin position="178"/>
        <end position="227"/>
    </location>
</feature>
<dbReference type="InterPro" id="IPR013324">
    <property type="entry name" value="RNA_pol_sigma_r3/r4-like"/>
</dbReference>
<dbReference type="GO" id="GO:0003677">
    <property type="term" value="F:DNA binding"/>
    <property type="evidence" value="ECO:0007669"/>
    <property type="project" value="InterPro"/>
</dbReference>
<evidence type="ECO:0000256" key="3">
    <source>
        <dbReference type="ARBA" id="ARBA00023082"/>
    </source>
</evidence>
<evidence type="ECO:0000259" key="6">
    <source>
        <dbReference type="Pfam" id="PF04542"/>
    </source>
</evidence>
<evidence type="ECO:0000259" key="7">
    <source>
        <dbReference type="Pfam" id="PF08281"/>
    </source>
</evidence>
<comment type="caution">
    <text evidence="8">The sequence shown here is derived from an EMBL/GenBank/DDBJ whole genome shotgun (WGS) entry which is preliminary data.</text>
</comment>
<dbReference type="SUPFAM" id="SSF88659">
    <property type="entry name" value="Sigma3 and sigma4 domains of RNA polymerase sigma factors"/>
    <property type="match status" value="1"/>
</dbReference>
<dbReference type="Gene3D" id="1.10.10.10">
    <property type="entry name" value="Winged helix-like DNA-binding domain superfamily/Winged helix DNA-binding domain"/>
    <property type="match status" value="1"/>
</dbReference>
<reference evidence="8 9" key="1">
    <citation type="submission" date="2017-10" db="EMBL/GenBank/DDBJ databases">
        <title>Draft genome of actinobacteria isolated from guarana (Paullinia cupana (Mart.) Ducke.</title>
        <authorList>
            <person name="Siqueira K.A."/>
            <person name="Liotti R.G."/>
            <person name="Mendes T.A."/>
            <person name="Soares M.A."/>
        </authorList>
    </citation>
    <scope>NUCLEOTIDE SEQUENCE [LARGE SCALE GENOMIC DNA]</scope>
    <source>
        <strain evidence="8 9">199</strain>
    </source>
</reference>
<dbReference type="InterPro" id="IPR036388">
    <property type="entry name" value="WH-like_DNA-bd_sf"/>
</dbReference>
<dbReference type="NCBIfam" id="TIGR02937">
    <property type="entry name" value="sigma70-ECF"/>
    <property type="match status" value="1"/>
</dbReference>
<dbReference type="InterPro" id="IPR039425">
    <property type="entry name" value="RNA_pol_sigma-70-like"/>
</dbReference>
<dbReference type="InterPro" id="IPR013325">
    <property type="entry name" value="RNA_pol_sigma_r2"/>
</dbReference>
<dbReference type="PANTHER" id="PTHR43133:SF25">
    <property type="entry name" value="RNA POLYMERASE SIGMA FACTOR RFAY-RELATED"/>
    <property type="match status" value="1"/>
</dbReference>
<dbReference type="AlphaFoldDB" id="A0A426RWC7"/>
<keyword evidence="2" id="KW-0805">Transcription regulation</keyword>
<dbReference type="PANTHER" id="PTHR43133">
    <property type="entry name" value="RNA POLYMERASE ECF-TYPE SIGMA FACTO"/>
    <property type="match status" value="1"/>
</dbReference>
<dbReference type="Pfam" id="PF08281">
    <property type="entry name" value="Sigma70_r4_2"/>
    <property type="match status" value="1"/>
</dbReference>
<sequence length="227" mass="25214">MDYSLHARIRAGDPEAFRELFRAHAQLVFRHAVRVSGDRSTAEDVVSLTFLEAWRLRAKLRDEGETPRPWVMGIAVNVLRNTARAARRHAVALTRLPAKDAVPDFVDELVGRMADAEELAAAGRALRRLRRGERDVFTLCVWSGLSYTEAAQALGVPVGTVRSRLSRTRTRLRALAAEELAAGRRGSHDRRGPHEKGPHERMEPVGGNGQEQGGRTRAARSGEETDR</sequence>
<keyword evidence="9" id="KW-1185">Reference proteome</keyword>
<organism evidence="8 9">
    <name type="scientific">Streptomyces griseofuscus</name>
    <dbReference type="NCBI Taxonomy" id="146922"/>
    <lineage>
        <taxon>Bacteria</taxon>
        <taxon>Bacillati</taxon>
        <taxon>Actinomycetota</taxon>
        <taxon>Actinomycetes</taxon>
        <taxon>Kitasatosporales</taxon>
        <taxon>Streptomycetaceae</taxon>
        <taxon>Streptomyces</taxon>
    </lineage>
</organism>
<dbReference type="EMBL" id="PDES01000022">
    <property type="protein sequence ID" value="RRQ78460.1"/>
    <property type="molecule type" value="Genomic_DNA"/>
</dbReference>
<feature type="domain" description="RNA polymerase sigma-70 region 2" evidence="6">
    <location>
        <begin position="20"/>
        <end position="88"/>
    </location>
</feature>
<gene>
    <name evidence="8" type="ORF">CQW44_36765</name>
</gene>
<dbReference type="GO" id="GO:0016987">
    <property type="term" value="F:sigma factor activity"/>
    <property type="evidence" value="ECO:0007669"/>
    <property type="project" value="UniProtKB-KW"/>
</dbReference>
<dbReference type="InterPro" id="IPR013249">
    <property type="entry name" value="RNA_pol_sigma70_r4_t2"/>
</dbReference>
<evidence type="ECO:0000313" key="8">
    <source>
        <dbReference type="EMBL" id="RRQ78460.1"/>
    </source>
</evidence>
<keyword evidence="3" id="KW-0731">Sigma factor</keyword>
<evidence type="ECO:0000313" key="9">
    <source>
        <dbReference type="Proteomes" id="UP000276379"/>
    </source>
</evidence>
<evidence type="ECO:0000256" key="5">
    <source>
        <dbReference type="SAM" id="MobiDB-lite"/>
    </source>
</evidence>